<comment type="caution">
    <text evidence="1">The sequence shown here is derived from an EMBL/GenBank/DDBJ whole genome shotgun (WGS) entry which is preliminary data.</text>
</comment>
<gene>
    <name evidence="1" type="ORF">S12H4_56097</name>
</gene>
<accession>X1VYC7</accession>
<organism evidence="1">
    <name type="scientific">marine sediment metagenome</name>
    <dbReference type="NCBI Taxonomy" id="412755"/>
    <lineage>
        <taxon>unclassified sequences</taxon>
        <taxon>metagenomes</taxon>
        <taxon>ecological metagenomes</taxon>
    </lineage>
</organism>
<sequence>MTTIITTPSGEEIRIDGTKVCRGSSPEKCWQEDPEIITAIIQSARRKGWKIERSESLAEILRKKEKAHGAI</sequence>
<reference evidence="1" key="1">
    <citation type="journal article" date="2014" name="Front. Microbiol.">
        <title>High frequency of phylogenetically diverse reductive dehalogenase-homologous genes in deep subseafloor sedimentary metagenomes.</title>
        <authorList>
            <person name="Kawai M."/>
            <person name="Futagami T."/>
            <person name="Toyoda A."/>
            <person name="Takaki Y."/>
            <person name="Nishi S."/>
            <person name="Hori S."/>
            <person name="Arai W."/>
            <person name="Tsubouchi T."/>
            <person name="Morono Y."/>
            <person name="Uchiyama I."/>
            <person name="Ito T."/>
            <person name="Fujiyama A."/>
            <person name="Inagaki F."/>
            <person name="Takami H."/>
        </authorList>
    </citation>
    <scope>NUCLEOTIDE SEQUENCE</scope>
    <source>
        <strain evidence="1">Expedition CK06-06</strain>
    </source>
</reference>
<protein>
    <submittedName>
        <fullName evidence="1">Uncharacterized protein</fullName>
    </submittedName>
</protein>
<proteinExistence type="predicted"/>
<dbReference type="AlphaFoldDB" id="X1VYC7"/>
<dbReference type="EMBL" id="BARW01036068">
    <property type="protein sequence ID" value="GAJ24446.1"/>
    <property type="molecule type" value="Genomic_DNA"/>
</dbReference>
<name>X1VYC7_9ZZZZ</name>
<evidence type="ECO:0000313" key="1">
    <source>
        <dbReference type="EMBL" id="GAJ24446.1"/>
    </source>
</evidence>